<accession>A0ABS1TQI1</accession>
<proteinExistence type="predicted"/>
<dbReference type="GO" id="GO:0008168">
    <property type="term" value="F:methyltransferase activity"/>
    <property type="evidence" value="ECO:0007669"/>
    <property type="project" value="UniProtKB-KW"/>
</dbReference>
<evidence type="ECO:0000313" key="5">
    <source>
        <dbReference type="Proteomes" id="UP000623967"/>
    </source>
</evidence>
<keyword evidence="3" id="KW-0949">S-adenosyl-L-methionine</keyword>
<dbReference type="GO" id="GO:0032259">
    <property type="term" value="P:methylation"/>
    <property type="evidence" value="ECO:0007669"/>
    <property type="project" value="UniProtKB-KW"/>
</dbReference>
<gene>
    <name evidence="4" type="ORF">JK635_13875</name>
</gene>
<dbReference type="Proteomes" id="UP000623967">
    <property type="component" value="Unassembled WGS sequence"/>
</dbReference>
<keyword evidence="5" id="KW-1185">Reference proteome</keyword>
<evidence type="ECO:0000256" key="1">
    <source>
        <dbReference type="ARBA" id="ARBA00022603"/>
    </source>
</evidence>
<evidence type="ECO:0000313" key="4">
    <source>
        <dbReference type="EMBL" id="MBL4953299.1"/>
    </source>
</evidence>
<evidence type="ECO:0000256" key="3">
    <source>
        <dbReference type="ARBA" id="ARBA00022691"/>
    </source>
</evidence>
<dbReference type="EMBL" id="JAESWB010000181">
    <property type="protein sequence ID" value="MBL4953299.1"/>
    <property type="molecule type" value="Genomic_DNA"/>
</dbReference>
<dbReference type="Pfam" id="PF02086">
    <property type="entry name" value="MethyltransfD12"/>
    <property type="match status" value="2"/>
</dbReference>
<keyword evidence="2" id="KW-0808">Transferase</keyword>
<dbReference type="SUPFAM" id="SSF53335">
    <property type="entry name" value="S-adenosyl-L-methionine-dependent methyltransferases"/>
    <property type="match status" value="1"/>
</dbReference>
<dbReference type="InterPro" id="IPR029063">
    <property type="entry name" value="SAM-dependent_MTases_sf"/>
</dbReference>
<organism evidence="4 5">
    <name type="scientific">Neobacillus paridis</name>
    <dbReference type="NCBI Taxonomy" id="2803862"/>
    <lineage>
        <taxon>Bacteria</taxon>
        <taxon>Bacillati</taxon>
        <taxon>Bacillota</taxon>
        <taxon>Bacilli</taxon>
        <taxon>Bacillales</taxon>
        <taxon>Bacillaceae</taxon>
        <taxon>Neobacillus</taxon>
    </lineage>
</organism>
<name>A0ABS1TQI1_9BACI</name>
<protein>
    <submittedName>
        <fullName evidence="4">DNA adenine methylase</fullName>
    </submittedName>
</protein>
<dbReference type="RefSeq" id="WP_202654552.1">
    <property type="nucleotide sequence ID" value="NZ_JAESWB010000181.1"/>
</dbReference>
<keyword evidence="4" id="KW-0067">ATP-binding</keyword>
<dbReference type="GO" id="GO:0005524">
    <property type="term" value="F:ATP binding"/>
    <property type="evidence" value="ECO:0007669"/>
    <property type="project" value="UniProtKB-KW"/>
</dbReference>
<keyword evidence="1 4" id="KW-0489">Methyltransferase</keyword>
<reference evidence="4 5" key="1">
    <citation type="submission" date="2021-01" db="EMBL/GenBank/DDBJ databases">
        <title>Genome public.</title>
        <authorList>
            <person name="Liu C."/>
            <person name="Sun Q."/>
        </authorList>
    </citation>
    <scope>NUCLEOTIDE SEQUENCE [LARGE SCALE GENOMIC DNA]</scope>
    <source>
        <strain evidence="4 5">YIM B02564</strain>
    </source>
</reference>
<comment type="caution">
    <text evidence="4">The sequence shown here is derived from an EMBL/GenBank/DDBJ whole genome shotgun (WGS) entry which is preliminary data.</text>
</comment>
<keyword evidence="4" id="KW-0547">Nucleotide-binding</keyword>
<dbReference type="InterPro" id="IPR012327">
    <property type="entry name" value="MeTrfase_D12"/>
</dbReference>
<dbReference type="Gene3D" id="3.40.50.150">
    <property type="entry name" value="Vaccinia Virus protein VP39"/>
    <property type="match status" value="2"/>
</dbReference>
<sequence>MIHILIRYLGIKTKLLHEIVNVIEELTPPDKAVLDLFAGSNVVGQALKEKFIVYTNDIQEYSYITAKALIEYTSMNDLNSLNDDIIFTSEFYHDNKQTLLEIFQTPIQYERELLGRLHQYNDADFNDFIELYNHSPFYTDYQNKHASFADCLSYFTEAHIEKYQTKAVVFPYILFSTYYGNPYFSLEQCIEIDSIRYAIDRLYETGKITAKQKDIYLSALLYVLHNIVCSVGDHFAQPQIIQEATDRSRLKINLRERKKIIGKKRLLVQTLFNEKITEIKMFLTNGRIENKAFNEDYAELLSDKNAQILAEIGTVYIDPPYTNAHYSRFYHIPETLVKYDYPDIQFNGRYRTDRYQSNFCIKTKAYEEFDQMLQKCSFYRLNCVISYSNTSQCILEIDDIIGICQKHYQHVNINQVDHMYRNFGQKPNRVTAKEFIISCQI</sequence>
<evidence type="ECO:0000256" key="2">
    <source>
        <dbReference type="ARBA" id="ARBA00022679"/>
    </source>
</evidence>